<reference evidence="1 2" key="1">
    <citation type="submission" date="2019-06" db="EMBL/GenBank/DDBJ databases">
        <title>Complete genome sequence of Helicobacter suis SNTW101c.</title>
        <authorList>
            <person name="Rimbara E."/>
            <person name="Suzuki M."/>
            <person name="Matsui H."/>
            <person name="Nakamura M."/>
            <person name="Mori S."/>
            <person name="Shibayama K."/>
        </authorList>
    </citation>
    <scope>NUCLEOTIDE SEQUENCE [LARGE SCALE GENOMIC DNA]</scope>
    <source>
        <strain evidence="1 2">SNTW101c</strain>
    </source>
</reference>
<proteinExistence type="predicted"/>
<organism evidence="1 2">
    <name type="scientific">Helicobacter suis</name>
    <dbReference type="NCBI Taxonomy" id="104628"/>
    <lineage>
        <taxon>Bacteria</taxon>
        <taxon>Pseudomonadati</taxon>
        <taxon>Campylobacterota</taxon>
        <taxon>Epsilonproteobacteria</taxon>
        <taxon>Campylobacterales</taxon>
        <taxon>Helicobacteraceae</taxon>
        <taxon>Helicobacter</taxon>
    </lineage>
</organism>
<dbReference type="Proteomes" id="UP000317935">
    <property type="component" value="Chromosome"/>
</dbReference>
<dbReference type="AlphaFoldDB" id="A0A6J4CZU3"/>
<evidence type="ECO:0000313" key="1">
    <source>
        <dbReference type="EMBL" id="BCD70999.1"/>
    </source>
</evidence>
<evidence type="ECO:0000313" key="2">
    <source>
        <dbReference type="Proteomes" id="UP000317935"/>
    </source>
</evidence>
<accession>A0A6J4CZU3</accession>
<dbReference type="EMBL" id="AP019774">
    <property type="protein sequence ID" value="BCD70999.1"/>
    <property type="molecule type" value="Genomic_DNA"/>
</dbReference>
<dbReference type="RefSeq" id="WP_143433507.1">
    <property type="nucleotide sequence ID" value="NZ_AP019774.1"/>
</dbReference>
<protein>
    <submittedName>
        <fullName evidence="1">Uncharacterized protein</fullName>
    </submittedName>
</protein>
<gene>
    <name evidence="1" type="ORF">SNTW_16440</name>
</gene>
<name>A0A6J4CZU3_9HELI</name>
<sequence>MFNPTISAVLRGETHSRSELKTLLKTLKKEALKKHWRSINPAGGGYSRPSAEVSEKHRQSLADTAYFCLLAGKSADSQEYPLKLDLDPSLFHDILDIYIEILEDFEALFEELISLSHDLLDLPDIEI</sequence>